<accession>A0ABR3JR61</accession>
<proteinExistence type="predicted"/>
<keyword evidence="2" id="KW-1185">Reference proteome</keyword>
<evidence type="ECO:0000313" key="2">
    <source>
        <dbReference type="Proteomes" id="UP001556367"/>
    </source>
</evidence>
<sequence length="126" mass="14587">MPRSPSLWIFRSILATRPFHGLSARAARSLGRDHLKEALQRHCSNFTDAKTKHLALMWMMDSDHVWSTIRGYDRGGRMHPDVDDDEVYKTPHATLAKWQAREEARPGSQRPAVFFRRKAYTKLPSV</sequence>
<protein>
    <submittedName>
        <fullName evidence="1">Uncharacterized protein</fullName>
    </submittedName>
</protein>
<evidence type="ECO:0000313" key="1">
    <source>
        <dbReference type="EMBL" id="KAL0958340.1"/>
    </source>
</evidence>
<name>A0ABR3JR61_9AGAR</name>
<comment type="caution">
    <text evidence="1">The sequence shown here is derived from an EMBL/GenBank/DDBJ whole genome shotgun (WGS) entry which is preliminary data.</text>
</comment>
<reference evidence="2" key="1">
    <citation type="submission" date="2024-06" db="EMBL/GenBank/DDBJ databases">
        <title>Multi-omics analyses provide insights into the biosynthesis of the anticancer antibiotic pleurotin in Hohenbuehelia grisea.</title>
        <authorList>
            <person name="Weaver J.A."/>
            <person name="Alberti F."/>
        </authorList>
    </citation>
    <scope>NUCLEOTIDE SEQUENCE [LARGE SCALE GENOMIC DNA]</scope>
    <source>
        <strain evidence="2">T-177</strain>
    </source>
</reference>
<dbReference type="Proteomes" id="UP001556367">
    <property type="component" value="Unassembled WGS sequence"/>
</dbReference>
<dbReference type="EMBL" id="JASNQZ010000004">
    <property type="protein sequence ID" value="KAL0958340.1"/>
    <property type="molecule type" value="Genomic_DNA"/>
</dbReference>
<organism evidence="1 2">
    <name type="scientific">Hohenbuehelia grisea</name>
    <dbReference type="NCBI Taxonomy" id="104357"/>
    <lineage>
        <taxon>Eukaryota</taxon>
        <taxon>Fungi</taxon>
        <taxon>Dikarya</taxon>
        <taxon>Basidiomycota</taxon>
        <taxon>Agaricomycotina</taxon>
        <taxon>Agaricomycetes</taxon>
        <taxon>Agaricomycetidae</taxon>
        <taxon>Agaricales</taxon>
        <taxon>Pleurotineae</taxon>
        <taxon>Pleurotaceae</taxon>
        <taxon>Hohenbuehelia</taxon>
    </lineage>
</organism>
<gene>
    <name evidence="1" type="ORF">HGRIS_000485</name>
</gene>